<dbReference type="AlphaFoldDB" id="A0A7T7XNL5"/>
<proteinExistence type="predicted"/>
<dbReference type="PANTHER" id="PTHR37299:SF4">
    <property type="entry name" value="TRANSCRIPTIONAL REGULATOR"/>
    <property type="match status" value="1"/>
</dbReference>
<dbReference type="PANTHER" id="PTHR37299">
    <property type="entry name" value="TRANSCRIPTIONAL REGULATOR-RELATED"/>
    <property type="match status" value="1"/>
</dbReference>
<dbReference type="Pfam" id="PF04397">
    <property type="entry name" value="LytTR"/>
    <property type="match status" value="1"/>
</dbReference>
<name>A0A7T7XNL5_9SPIR</name>
<protein>
    <submittedName>
        <fullName evidence="2">LytTR family transcriptional regulator DNA-binding domain-containing protein</fullName>
    </submittedName>
</protein>
<dbReference type="KEGG" id="bhc:JFL75_01430"/>
<organism evidence="2 3">
    <name type="scientific">Breznakiella homolactica</name>
    <dbReference type="NCBI Taxonomy" id="2798577"/>
    <lineage>
        <taxon>Bacteria</taxon>
        <taxon>Pseudomonadati</taxon>
        <taxon>Spirochaetota</taxon>
        <taxon>Spirochaetia</taxon>
        <taxon>Spirochaetales</taxon>
        <taxon>Breznakiellaceae</taxon>
        <taxon>Breznakiella</taxon>
    </lineage>
</organism>
<dbReference type="Proteomes" id="UP000595917">
    <property type="component" value="Chromosome"/>
</dbReference>
<dbReference type="Gene3D" id="2.40.50.1020">
    <property type="entry name" value="LytTr DNA-binding domain"/>
    <property type="match status" value="1"/>
</dbReference>
<dbReference type="InterPro" id="IPR007492">
    <property type="entry name" value="LytTR_DNA-bd_dom"/>
</dbReference>
<dbReference type="InterPro" id="IPR046947">
    <property type="entry name" value="LytR-like"/>
</dbReference>
<dbReference type="GO" id="GO:0000156">
    <property type="term" value="F:phosphorelay response regulator activity"/>
    <property type="evidence" value="ECO:0007669"/>
    <property type="project" value="InterPro"/>
</dbReference>
<keyword evidence="3" id="KW-1185">Reference proteome</keyword>
<dbReference type="SMART" id="SM00850">
    <property type="entry name" value="LytTR"/>
    <property type="match status" value="1"/>
</dbReference>
<sequence length="147" mass="17713">MTIKLEQCPLQKDIEIIIKYPEKNKTVEHIVSLLKRVEVRIDCYSEDTLKRLNISDIYYIESVDNKTFVYGEKENYQTKLRLYQLKEKLADYDFIQISKYCILNINKLDKLKPLLNRRMEATLFNGIHLLITRKYYDDIKRKLQEDA</sequence>
<accession>A0A7T7XNL5</accession>
<gene>
    <name evidence="2" type="ORF">JFL75_01430</name>
</gene>
<reference evidence="2" key="1">
    <citation type="submission" date="2021-01" db="EMBL/GenBank/DDBJ databases">
        <title>Description of Breznakiella homolactica.</title>
        <authorList>
            <person name="Song Y."/>
            <person name="Brune A."/>
        </authorList>
    </citation>
    <scope>NUCLEOTIDE SEQUENCE</scope>
    <source>
        <strain evidence="2">RmG30</strain>
    </source>
</reference>
<evidence type="ECO:0000313" key="2">
    <source>
        <dbReference type="EMBL" id="QQO09608.1"/>
    </source>
</evidence>
<dbReference type="GO" id="GO:0003677">
    <property type="term" value="F:DNA binding"/>
    <property type="evidence" value="ECO:0007669"/>
    <property type="project" value="UniProtKB-KW"/>
</dbReference>
<dbReference type="PROSITE" id="PS50930">
    <property type="entry name" value="HTH_LYTTR"/>
    <property type="match status" value="1"/>
</dbReference>
<evidence type="ECO:0000313" key="3">
    <source>
        <dbReference type="Proteomes" id="UP000595917"/>
    </source>
</evidence>
<dbReference type="EMBL" id="CP067089">
    <property type="protein sequence ID" value="QQO09608.1"/>
    <property type="molecule type" value="Genomic_DNA"/>
</dbReference>
<evidence type="ECO:0000259" key="1">
    <source>
        <dbReference type="PROSITE" id="PS50930"/>
    </source>
</evidence>
<dbReference type="RefSeq" id="WP_215626911.1">
    <property type="nucleotide sequence ID" value="NZ_CP067089.2"/>
</dbReference>
<keyword evidence="2" id="KW-0238">DNA-binding</keyword>
<feature type="domain" description="HTH LytTR-type" evidence="1">
    <location>
        <begin position="41"/>
        <end position="145"/>
    </location>
</feature>